<organism evidence="2 3">
    <name type="scientific">Rothia aerolata</name>
    <dbReference type="NCBI Taxonomy" id="1812262"/>
    <lineage>
        <taxon>Bacteria</taxon>
        <taxon>Bacillati</taxon>
        <taxon>Actinomycetota</taxon>
        <taxon>Actinomycetes</taxon>
        <taxon>Micrococcales</taxon>
        <taxon>Micrococcaceae</taxon>
        <taxon>Rothia</taxon>
    </lineage>
</organism>
<dbReference type="AlphaFoldDB" id="A0A917IX32"/>
<accession>A0A917IX32</accession>
<evidence type="ECO:0000313" key="2">
    <source>
        <dbReference type="EMBL" id="GGH66197.1"/>
    </source>
</evidence>
<feature type="signal peptide" evidence="1">
    <location>
        <begin position="1"/>
        <end position="31"/>
    </location>
</feature>
<dbReference type="Proteomes" id="UP000600171">
    <property type="component" value="Unassembled WGS sequence"/>
</dbReference>
<dbReference type="PROSITE" id="PS51318">
    <property type="entry name" value="TAT"/>
    <property type="match status" value="1"/>
</dbReference>
<keyword evidence="1" id="KW-0732">Signal</keyword>
<evidence type="ECO:0008006" key="4">
    <source>
        <dbReference type="Google" id="ProtNLM"/>
    </source>
</evidence>
<reference evidence="2 3" key="1">
    <citation type="journal article" date="2014" name="Int. J. Syst. Evol. Microbiol.">
        <title>Complete genome sequence of Corynebacterium casei LMG S-19264T (=DSM 44701T), isolated from a smear-ripened cheese.</title>
        <authorList>
            <consortium name="US DOE Joint Genome Institute (JGI-PGF)"/>
            <person name="Walter F."/>
            <person name="Albersmeier A."/>
            <person name="Kalinowski J."/>
            <person name="Ruckert C."/>
        </authorList>
    </citation>
    <scope>NUCLEOTIDE SEQUENCE [LARGE SCALE GENOMIC DNA]</scope>
    <source>
        <strain evidence="2 3">CCM 8669</strain>
    </source>
</reference>
<dbReference type="InterPro" id="IPR006311">
    <property type="entry name" value="TAT_signal"/>
</dbReference>
<name>A0A917IX32_9MICC</name>
<evidence type="ECO:0000256" key="1">
    <source>
        <dbReference type="SAM" id="SignalP"/>
    </source>
</evidence>
<sequence>MTSEVSRRTLAKGLAWATPAVVASASVPAYAASSKPEYELSLSWLATDWYASNGCYSGTVHYDYFTFDTAMSVDGRPAGFAVQAWDYDSPITTATLGRFELKAAFPVGPIKSIAVTGGAYTVSGPVRQTVNGVLTDVYTFTYTGVRTAQTIPKGATEPSWPDSILRTRVTIDRYSCYRIMRTYYVQFSESFMTANGYSESFTSQWLSNTVQPRY</sequence>
<dbReference type="RefSeq" id="WP_229723191.1">
    <property type="nucleotide sequence ID" value="NZ_BMDC01000004.1"/>
</dbReference>
<evidence type="ECO:0000313" key="3">
    <source>
        <dbReference type="Proteomes" id="UP000600171"/>
    </source>
</evidence>
<comment type="caution">
    <text evidence="2">The sequence shown here is derived from an EMBL/GenBank/DDBJ whole genome shotgun (WGS) entry which is preliminary data.</text>
</comment>
<dbReference type="EMBL" id="BMDC01000004">
    <property type="protein sequence ID" value="GGH66197.1"/>
    <property type="molecule type" value="Genomic_DNA"/>
</dbReference>
<gene>
    <name evidence="2" type="ORF">GCM10007359_20180</name>
</gene>
<protein>
    <recommendedName>
        <fullName evidence="4">Tat pathway signal sequence domain protein</fullName>
    </recommendedName>
</protein>
<feature type="chain" id="PRO_5036872374" description="Tat pathway signal sequence domain protein" evidence="1">
    <location>
        <begin position="32"/>
        <end position="214"/>
    </location>
</feature>
<keyword evidence="3" id="KW-1185">Reference proteome</keyword>
<proteinExistence type="predicted"/>